<dbReference type="OrthoDB" id="2910298at2"/>
<dbReference type="GeneID" id="97553584"/>
<dbReference type="InterPro" id="IPR058600">
    <property type="entry name" value="YhjD-like"/>
</dbReference>
<dbReference type="KEGG" id="pglu:A3958_04135"/>
<accession>A0A163GWG9</accession>
<proteinExistence type="predicted"/>
<dbReference type="RefSeq" id="WP_036640751.1">
    <property type="nucleotide sequence ID" value="NZ_CP147845.1"/>
</dbReference>
<dbReference type="STRING" id="59843.A3958_04135"/>
<evidence type="ECO:0000313" key="2">
    <source>
        <dbReference type="Proteomes" id="UP000076796"/>
    </source>
</evidence>
<dbReference type="Pfam" id="PF26325">
    <property type="entry name" value="YhjD"/>
    <property type="match status" value="1"/>
</dbReference>
<dbReference type="EMBL" id="LWMH01000001">
    <property type="protein sequence ID" value="KZS45187.1"/>
    <property type="molecule type" value="Genomic_DNA"/>
</dbReference>
<comment type="caution">
    <text evidence="1">The sequence shown here is derived from an EMBL/GenBank/DDBJ whole genome shotgun (WGS) entry which is preliminary data.</text>
</comment>
<name>A0A163GWG9_9BACL</name>
<protein>
    <submittedName>
        <fullName evidence="1">Uncharacterized protein</fullName>
    </submittedName>
</protein>
<keyword evidence="2" id="KW-1185">Reference proteome</keyword>
<gene>
    <name evidence="1" type="ORF">AWU65_04180</name>
</gene>
<reference evidence="1" key="1">
    <citation type="journal article" date="2016" name="Genome Announc.">
        <title>Draft genomes of two strains of Paenibacillus glucanolyticus with capability to degrade lignocellulose.</title>
        <authorList>
            <person name="Mathews S.L."/>
            <person name="Pawlak J."/>
            <person name="Grunden A.M."/>
        </authorList>
    </citation>
    <scope>NUCLEOTIDE SEQUENCE [LARGE SCALE GENOMIC DNA]</scope>
    <source>
        <strain evidence="1">SLM1</strain>
    </source>
</reference>
<organism evidence="1 2">
    <name type="scientific">Paenibacillus glucanolyticus</name>
    <dbReference type="NCBI Taxonomy" id="59843"/>
    <lineage>
        <taxon>Bacteria</taxon>
        <taxon>Bacillati</taxon>
        <taxon>Bacillota</taxon>
        <taxon>Bacilli</taxon>
        <taxon>Bacillales</taxon>
        <taxon>Paenibacillaceae</taxon>
        <taxon>Paenibacillus</taxon>
    </lineage>
</organism>
<evidence type="ECO:0000313" key="1">
    <source>
        <dbReference type="EMBL" id="KZS45187.1"/>
    </source>
</evidence>
<dbReference type="Proteomes" id="UP000076796">
    <property type="component" value="Unassembled WGS sequence"/>
</dbReference>
<dbReference type="AlphaFoldDB" id="A0A163GWG9"/>
<sequence length="127" mass="14486">MLSIGLKPDESKLVKDYTLLPLLLDVLENDRSVLCQSDLKTSEVTRVMIDRLQTAALADLTAARRSMRENDLKVYQHRKTNLGIEVEFVCRGYHHKLSMLWGLIEAEIEQRSYTYLGLNIADKGGPH</sequence>